<evidence type="ECO:0000313" key="2">
    <source>
        <dbReference type="EMBL" id="MBC3875185.1"/>
    </source>
</evidence>
<evidence type="ECO:0000256" key="1">
    <source>
        <dbReference type="SAM" id="Phobius"/>
    </source>
</evidence>
<proteinExistence type="predicted"/>
<feature type="transmembrane region" description="Helical" evidence="1">
    <location>
        <begin position="185"/>
        <end position="202"/>
    </location>
</feature>
<keyword evidence="1" id="KW-0472">Membrane</keyword>
<feature type="transmembrane region" description="Helical" evidence="1">
    <location>
        <begin position="58"/>
        <end position="75"/>
    </location>
</feature>
<comment type="caution">
    <text evidence="2">The sequence shown here is derived from an EMBL/GenBank/DDBJ whole genome shotgun (WGS) entry which is preliminary data.</text>
</comment>
<protein>
    <submittedName>
        <fullName evidence="2">Uncharacterized protein</fullName>
    </submittedName>
</protein>
<name>A0ABR6YF49_9BURK</name>
<feature type="transmembrane region" description="Helical" evidence="1">
    <location>
        <begin position="21"/>
        <end position="46"/>
    </location>
</feature>
<keyword evidence="1" id="KW-1133">Transmembrane helix</keyword>
<feature type="transmembrane region" description="Helical" evidence="1">
    <location>
        <begin position="82"/>
        <end position="100"/>
    </location>
</feature>
<reference evidence="2 3" key="1">
    <citation type="submission" date="2020-08" db="EMBL/GenBank/DDBJ databases">
        <title>Novel species isolated from subtropical streams in China.</title>
        <authorList>
            <person name="Lu H."/>
        </authorList>
    </citation>
    <scope>NUCLEOTIDE SEQUENCE [LARGE SCALE GENOMIC DNA]</scope>
    <source>
        <strain evidence="2 3">LX15W</strain>
    </source>
</reference>
<feature type="transmembrane region" description="Helical" evidence="1">
    <location>
        <begin position="129"/>
        <end position="145"/>
    </location>
</feature>
<keyword evidence="1" id="KW-0812">Transmembrane</keyword>
<dbReference type="RefSeq" id="WP_186943157.1">
    <property type="nucleotide sequence ID" value="NZ_JACOGA010000016.1"/>
</dbReference>
<keyword evidence="3" id="KW-1185">Reference proteome</keyword>
<feature type="transmembrane region" description="Helical" evidence="1">
    <location>
        <begin position="157"/>
        <end position="173"/>
    </location>
</feature>
<dbReference type="Proteomes" id="UP000624279">
    <property type="component" value="Unassembled WGS sequence"/>
</dbReference>
<accession>A0ABR6YF49</accession>
<dbReference type="EMBL" id="JACOGA010000016">
    <property type="protein sequence ID" value="MBC3875185.1"/>
    <property type="molecule type" value="Genomic_DNA"/>
</dbReference>
<sequence length="208" mass="23782">MNDPSVDIKIAVKNAAMSMPNILLPLSMSLGAAVIFMLCSFAFYWPSPEIAFRTDDSPVAWLSSAQLWAMAILLLRLWQEKALPRLMCIWLCLAMLGMAFDEQFMLHEHWKYHCVEWMAACSYNWMKELPMLLVGLGGGVTGLILHRYFKHKNQRRLLWSAIAVGIFALYLRFMQQPADLLPYKAALLVLAEALFMGLLFSLPHQQKN</sequence>
<evidence type="ECO:0000313" key="3">
    <source>
        <dbReference type="Proteomes" id="UP000624279"/>
    </source>
</evidence>
<organism evidence="2 3">
    <name type="scientific">Undibacterium flavidum</name>
    <dbReference type="NCBI Taxonomy" id="2762297"/>
    <lineage>
        <taxon>Bacteria</taxon>
        <taxon>Pseudomonadati</taxon>
        <taxon>Pseudomonadota</taxon>
        <taxon>Betaproteobacteria</taxon>
        <taxon>Burkholderiales</taxon>
        <taxon>Oxalobacteraceae</taxon>
        <taxon>Undibacterium</taxon>
    </lineage>
</organism>
<gene>
    <name evidence="2" type="ORF">H8K55_16480</name>
</gene>